<dbReference type="GO" id="GO:0016020">
    <property type="term" value="C:membrane"/>
    <property type="evidence" value="ECO:0007669"/>
    <property type="project" value="UniProtKB-SubCell"/>
</dbReference>
<feature type="transmembrane region" description="Helical" evidence="5">
    <location>
        <begin position="205"/>
        <end position="223"/>
    </location>
</feature>
<feature type="transmembrane region" description="Helical" evidence="5">
    <location>
        <begin position="485"/>
        <end position="504"/>
    </location>
</feature>
<gene>
    <name evidence="9" type="ORF">CFOL_v3_02181</name>
</gene>
<dbReference type="InterPro" id="IPR036259">
    <property type="entry name" value="MFS_trans_sf"/>
</dbReference>
<feature type="transmembrane region" description="Helical" evidence="5">
    <location>
        <begin position="353"/>
        <end position="372"/>
    </location>
</feature>
<keyword evidence="3 5" id="KW-1133">Transmembrane helix</keyword>
<feature type="transmembrane region" description="Helical" evidence="5">
    <location>
        <begin position="67"/>
        <end position="93"/>
    </location>
</feature>
<dbReference type="FunCoup" id="A0A1Q3ASE0">
    <property type="interactions" value="37"/>
</dbReference>
<keyword evidence="10" id="KW-1185">Reference proteome</keyword>
<keyword evidence="4 5" id="KW-0472">Membrane</keyword>
<feature type="transmembrane region" description="Helical" evidence="5">
    <location>
        <begin position="408"/>
        <end position="434"/>
    </location>
</feature>
<feature type="domain" description="NFD4 C-terminal" evidence="8">
    <location>
        <begin position="299"/>
        <end position="511"/>
    </location>
</feature>
<feature type="transmembrane region" description="Helical" evidence="5">
    <location>
        <begin position="235"/>
        <end position="252"/>
    </location>
</feature>
<name>A0A1Q3ASE0_CEPFO</name>
<comment type="subcellular location">
    <subcellularLocation>
        <location evidence="1">Membrane</location>
        <topology evidence="1">Multi-pass membrane protein</topology>
    </subcellularLocation>
</comment>
<feature type="transmembrane region" description="Helical" evidence="5">
    <location>
        <begin position="446"/>
        <end position="465"/>
    </location>
</feature>
<dbReference type="SUPFAM" id="SSF103473">
    <property type="entry name" value="MFS general substrate transporter"/>
    <property type="match status" value="1"/>
</dbReference>
<keyword evidence="6" id="KW-0732">Signal</keyword>
<feature type="transmembrane region" description="Helical" evidence="5">
    <location>
        <begin position="384"/>
        <end position="402"/>
    </location>
</feature>
<evidence type="ECO:0000256" key="5">
    <source>
        <dbReference type="SAM" id="Phobius"/>
    </source>
</evidence>
<accession>A0A1Q3ASE0</accession>
<dbReference type="InterPro" id="IPR010658">
    <property type="entry name" value="Nodulin-like"/>
</dbReference>
<dbReference type="InterPro" id="IPR056555">
    <property type="entry name" value="NFD4_C"/>
</dbReference>
<evidence type="ECO:0000313" key="9">
    <source>
        <dbReference type="EMBL" id="GAV58648.1"/>
    </source>
</evidence>
<dbReference type="PANTHER" id="PTHR21576">
    <property type="entry name" value="UNCHARACTERIZED NODULIN-LIKE PROTEIN"/>
    <property type="match status" value="1"/>
</dbReference>
<feature type="transmembrane region" description="Helical" evidence="5">
    <location>
        <begin position="105"/>
        <end position="127"/>
    </location>
</feature>
<evidence type="ECO:0000259" key="7">
    <source>
        <dbReference type="Pfam" id="PF06813"/>
    </source>
</evidence>
<protein>
    <submittedName>
        <fullName evidence="9">Nodulin-like domain-containing protein</fullName>
    </submittedName>
</protein>
<dbReference type="AlphaFoldDB" id="A0A1Q3ASE0"/>
<keyword evidence="2 5" id="KW-0812">Transmembrane</keyword>
<feature type="transmembrane region" description="Helical" evidence="5">
    <location>
        <begin position="315"/>
        <end position="333"/>
    </location>
</feature>
<sequence length="515" mass="56184">MASTALLWLSLVGIIWLQIINGTNTNFPAYSSQLKQLLSISQLKLNGLAFASDSGKFFGWISGVAAIYLPLWLVLLIGSSLGLIGYGVQYLFICNKISSLSYAHIFLLTVLSGNSICWINTVSYIVAIRNFPLDRQVAVGLTTSYQGLSAKMYADIVDLVSSSLSPNKKAKAFLLLNSILPLIFCAIGSLMVRDINGEKGNNTKGGFTVLFLMTVATGIYSVISSLVSIASIKNVIGTGVFLLAPLAVPLAAKIREMCLNYRDTRVYVIGTDNRVEVVIDSGKETTEFDQEVDINHSIGAKEEIGVLVMLQRIDFWLYFFIYFFGATIGLVYFNNLGQIAESRGYSSTSTLVSLSSSFGFFGRLVPSLLDYFFSRKKYTISRPAAIVASMAPMAGAFFILLNDTDLSLYIGTAIIGVFTGAITTLSVSTTTELFGEKGFGVNHNVVVANIPIGSCLYGLLAALFYNKEGNEDGKCLGMQCYRYTFMVWGSLCIIGTLLALILHARTRKFYSHIRS</sequence>
<reference evidence="10" key="1">
    <citation type="submission" date="2016-04" db="EMBL/GenBank/DDBJ databases">
        <title>Cephalotus genome sequencing.</title>
        <authorList>
            <person name="Fukushima K."/>
            <person name="Hasebe M."/>
            <person name="Fang X."/>
        </authorList>
    </citation>
    <scope>NUCLEOTIDE SEQUENCE [LARGE SCALE GENOMIC DNA]</scope>
    <source>
        <strain evidence="10">cv. St1</strain>
    </source>
</reference>
<evidence type="ECO:0000313" key="10">
    <source>
        <dbReference type="Proteomes" id="UP000187406"/>
    </source>
</evidence>
<dbReference type="Pfam" id="PF23262">
    <property type="entry name" value="NFD4_C"/>
    <property type="match status" value="1"/>
</dbReference>
<dbReference type="EMBL" id="BDDD01000079">
    <property type="protein sequence ID" value="GAV58648.1"/>
    <property type="molecule type" value="Genomic_DNA"/>
</dbReference>
<feature type="signal peptide" evidence="6">
    <location>
        <begin position="1"/>
        <end position="22"/>
    </location>
</feature>
<evidence type="ECO:0000256" key="6">
    <source>
        <dbReference type="SAM" id="SignalP"/>
    </source>
</evidence>
<dbReference type="Pfam" id="PF06813">
    <property type="entry name" value="Nodulin-like"/>
    <property type="match status" value="1"/>
</dbReference>
<feature type="transmembrane region" description="Helical" evidence="5">
    <location>
        <begin position="172"/>
        <end position="193"/>
    </location>
</feature>
<evidence type="ECO:0000256" key="3">
    <source>
        <dbReference type="ARBA" id="ARBA00022989"/>
    </source>
</evidence>
<dbReference type="Proteomes" id="UP000187406">
    <property type="component" value="Unassembled WGS sequence"/>
</dbReference>
<dbReference type="InParanoid" id="A0A1Q3ASE0"/>
<dbReference type="PANTHER" id="PTHR21576:SF11">
    <property type="entry name" value="MAJOR FACILITATOR SUPERFAMILY PROTEIN"/>
    <property type="match status" value="1"/>
</dbReference>
<dbReference type="OrthoDB" id="410267at2759"/>
<evidence type="ECO:0000256" key="1">
    <source>
        <dbReference type="ARBA" id="ARBA00004141"/>
    </source>
</evidence>
<organism evidence="9 10">
    <name type="scientific">Cephalotus follicularis</name>
    <name type="common">Albany pitcher plant</name>
    <dbReference type="NCBI Taxonomy" id="3775"/>
    <lineage>
        <taxon>Eukaryota</taxon>
        <taxon>Viridiplantae</taxon>
        <taxon>Streptophyta</taxon>
        <taxon>Embryophyta</taxon>
        <taxon>Tracheophyta</taxon>
        <taxon>Spermatophyta</taxon>
        <taxon>Magnoliopsida</taxon>
        <taxon>eudicotyledons</taxon>
        <taxon>Gunneridae</taxon>
        <taxon>Pentapetalae</taxon>
        <taxon>rosids</taxon>
        <taxon>fabids</taxon>
        <taxon>Oxalidales</taxon>
        <taxon>Cephalotaceae</taxon>
        <taxon>Cephalotus</taxon>
    </lineage>
</organism>
<feature type="chain" id="PRO_5010286492" evidence="6">
    <location>
        <begin position="23"/>
        <end position="515"/>
    </location>
</feature>
<comment type="caution">
    <text evidence="9">The sequence shown here is derived from an EMBL/GenBank/DDBJ whole genome shotgun (WGS) entry which is preliminary data.</text>
</comment>
<proteinExistence type="predicted"/>
<evidence type="ECO:0000256" key="4">
    <source>
        <dbReference type="ARBA" id="ARBA00023136"/>
    </source>
</evidence>
<feature type="domain" description="Nodulin-like" evidence="7">
    <location>
        <begin position="8"/>
        <end position="249"/>
    </location>
</feature>
<evidence type="ECO:0000259" key="8">
    <source>
        <dbReference type="Pfam" id="PF23262"/>
    </source>
</evidence>
<evidence type="ECO:0000256" key="2">
    <source>
        <dbReference type="ARBA" id="ARBA00022692"/>
    </source>
</evidence>